<accession>A0A1C3PGB8</accession>
<dbReference type="AlphaFoldDB" id="A0A1C3PGB8"/>
<organism evidence="1 2">
    <name type="scientific">Candidatus Protofrankia californiensis</name>
    <dbReference type="NCBI Taxonomy" id="1839754"/>
    <lineage>
        <taxon>Bacteria</taxon>
        <taxon>Bacillati</taxon>
        <taxon>Actinomycetota</taxon>
        <taxon>Actinomycetes</taxon>
        <taxon>Frankiales</taxon>
        <taxon>Frankiaceae</taxon>
        <taxon>Protofrankia</taxon>
    </lineage>
</organism>
<reference evidence="2" key="1">
    <citation type="submission" date="2016-02" db="EMBL/GenBank/DDBJ databases">
        <authorList>
            <person name="Wibberg D."/>
        </authorList>
    </citation>
    <scope>NUCLEOTIDE SEQUENCE [LARGE SCALE GENOMIC DNA]</scope>
</reference>
<gene>
    <name evidence="1" type="ORF">FDG2_6055</name>
</gene>
<protein>
    <submittedName>
        <fullName evidence="1">Uncharacterized protein</fullName>
    </submittedName>
</protein>
<evidence type="ECO:0000313" key="1">
    <source>
        <dbReference type="EMBL" id="SBW28830.1"/>
    </source>
</evidence>
<proteinExistence type="predicted"/>
<sequence length="49" mass="5717">MPARRDRSAIHTGRSHYAEIIRYIWFRTIHIPHLAPLLEAGDATHRKLA</sequence>
<evidence type="ECO:0000313" key="2">
    <source>
        <dbReference type="Proteomes" id="UP000199013"/>
    </source>
</evidence>
<dbReference type="EMBL" id="FLUV01002495">
    <property type="protein sequence ID" value="SBW28830.1"/>
    <property type="molecule type" value="Genomic_DNA"/>
</dbReference>
<name>A0A1C3PGB8_9ACTN</name>
<dbReference type="Proteomes" id="UP000199013">
    <property type="component" value="Unassembled WGS sequence"/>
</dbReference>
<keyword evidence="2" id="KW-1185">Reference proteome</keyword>